<dbReference type="InterPro" id="IPR002575">
    <property type="entry name" value="Aminoglycoside_PTrfase"/>
</dbReference>
<accession>A0A5C5GHA6</accession>
<gene>
    <name evidence="2" type="ORF">FHY64_12770</name>
</gene>
<dbReference type="OrthoDB" id="9809275at2"/>
<protein>
    <submittedName>
        <fullName evidence="2">Aminoglycoside phosphotransferase</fullName>
    </submittedName>
</protein>
<organism evidence="2 3">
    <name type="scientific">Pelagovum pacificum</name>
    <dbReference type="NCBI Taxonomy" id="2588711"/>
    <lineage>
        <taxon>Bacteria</taxon>
        <taxon>Pseudomonadati</taxon>
        <taxon>Pseudomonadota</taxon>
        <taxon>Alphaproteobacteria</taxon>
        <taxon>Rhodobacterales</taxon>
        <taxon>Paracoccaceae</taxon>
        <taxon>Pelagovum</taxon>
    </lineage>
</organism>
<reference evidence="2 3" key="1">
    <citation type="submission" date="2019-06" db="EMBL/GenBank/DDBJ databases">
        <title>Genome of new Rhodobacteraceae sp. SM1903.</title>
        <authorList>
            <person name="Ren X."/>
        </authorList>
    </citation>
    <scope>NUCLEOTIDE SEQUENCE [LARGE SCALE GENOMIC DNA]</scope>
    <source>
        <strain evidence="2 3">SM1903</strain>
    </source>
</reference>
<keyword evidence="2" id="KW-0808">Transferase</keyword>
<dbReference type="Gene3D" id="3.90.1200.10">
    <property type="match status" value="1"/>
</dbReference>
<feature type="domain" description="Aminoglycoside phosphotransferase" evidence="1">
    <location>
        <begin position="23"/>
        <end position="247"/>
    </location>
</feature>
<comment type="caution">
    <text evidence="2">The sequence shown here is derived from an EMBL/GenBank/DDBJ whole genome shotgun (WGS) entry which is preliminary data.</text>
</comment>
<evidence type="ECO:0000313" key="3">
    <source>
        <dbReference type="Proteomes" id="UP000314011"/>
    </source>
</evidence>
<name>A0A5C5GHA6_9RHOB</name>
<dbReference type="Proteomes" id="UP000314011">
    <property type="component" value="Unassembled WGS sequence"/>
</dbReference>
<dbReference type="RefSeq" id="WP_140195121.1">
    <property type="nucleotide sequence ID" value="NZ_CP065915.1"/>
</dbReference>
<dbReference type="GO" id="GO:0016740">
    <property type="term" value="F:transferase activity"/>
    <property type="evidence" value="ECO:0007669"/>
    <property type="project" value="UniProtKB-KW"/>
</dbReference>
<dbReference type="Pfam" id="PF01636">
    <property type="entry name" value="APH"/>
    <property type="match status" value="1"/>
</dbReference>
<dbReference type="AlphaFoldDB" id="A0A5C5GHA6"/>
<proteinExistence type="predicted"/>
<dbReference type="Gene3D" id="3.30.200.20">
    <property type="entry name" value="Phosphorylase Kinase, domain 1"/>
    <property type="match status" value="1"/>
</dbReference>
<evidence type="ECO:0000259" key="1">
    <source>
        <dbReference type="Pfam" id="PF01636"/>
    </source>
</evidence>
<dbReference type="SUPFAM" id="SSF56112">
    <property type="entry name" value="Protein kinase-like (PK-like)"/>
    <property type="match status" value="1"/>
</dbReference>
<dbReference type="EMBL" id="VFFF01000001">
    <property type="protein sequence ID" value="TNY34093.1"/>
    <property type="molecule type" value="Genomic_DNA"/>
</dbReference>
<keyword evidence="3" id="KW-1185">Reference proteome</keyword>
<sequence length="321" mass="35975">MPDREGLISRILAETGHAAWTRTPLPHDASRRRYERLTSGERSRILMDAPPETGEDTRPFLAIGRHLRSIGLSAPALIHAETSTGVLILEDLGHVLFADHLQVWPGEEEMLYLAAADVLAKVQSAPPPDGLLQLTPESAAQMLEPLFDWHVTLDPRNRAAIETEIAAALDRHAGPPDELSLRDFHAENLVWRPRLDGDAKVGLLDFQDAFLAPAAYDLASLLDDARRDVEDETKDAVLTRFAERTGRDRATLDRALAVLSVQRNLRILGIFARLVRRDRKPKYLAFVPRVRAHLCRRLEDPALADLSRLCLPFLESEPDWT</sequence>
<dbReference type="InterPro" id="IPR011009">
    <property type="entry name" value="Kinase-like_dom_sf"/>
</dbReference>
<evidence type="ECO:0000313" key="2">
    <source>
        <dbReference type="EMBL" id="TNY34093.1"/>
    </source>
</evidence>